<comment type="caution">
    <text evidence="1">The sequence shown here is derived from an EMBL/GenBank/DDBJ whole genome shotgun (WGS) entry which is preliminary data.</text>
</comment>
<accession>A0ABP9JGN7</accession>
<organism evidence="1 2">
    <name type="scientific">Streptomyces siamensis</name>
    <dbReference type="NCBI Taxonomy" id="1274986"/>
    <lineage>
        <taxon>Bacteria</taxon>
        <taxon>Bacillati</taxon>
        <taxon>Actinomycetota</taxon>
        <taxon>Actinomycetes</taxon>
        <taxon>Kitasatosporales</taxon>
        <taxon>Streptomycetaceae</taxon>
        <taxon>Streptomyces</taxon>
    </lineage>
</organism>
<name>A0ABP9JGN7_9ACTN</name>
<gene>
    <name evidence="1" type="ORF">GCM10023335_67430</name>
</gene>
<protein>
    <submittedName>
        <fullName evidence="1">Uncharacterized protein</fullName>
    </submittedName>
</protein>
<sequence length="128" mass="14366">MHVSPYTLVHVDLYADGRCRERQLFGSGARRRPGDPGAWRVRGWWRRTGAASARRFWSAHPGTVWACAAVPVRGRSADRSRSPVCDPLVGGWVWCACCAAGVRGEVWASDNGEVWAFDNSDSRERFFR</sequence>
<dbReference type="EMBL" id="BAABKB010000031">
    <property type="protein sequence ID" value="GAA5028989.1"/>
    <property type="molecule type" value="Genomic_DNA"/>
</dbReference>
<evidence type="ECO:0000313" key="2">
    <source>
        <dbReference type="Proteomes" id="UP001501759"/>
    </source>
</evidence>
<evidence type="ECO:0000313" key="1">
    <source>
        <dbReference type="EMBL" id="GAA5028989.1"/>
    </source>
</evidence>
<proteinExistence type="predicted"/>
<reference evidence="2" key="1">
    <citation type="journal article" date="2019" name="Int. J. Syst. Evol. Microbiol.">
        <title>The Global Catalogue of Microorganisms (GCM) 10K type strain sequencing project: providing services to taxonomists for standard genome sequencing and annotation.</title>
        <authorList>
            <consortium name="The Broad Institute Genomics Platform"/>
            <consortium name="The Broad Institute Genome Sequencing Center for Infectious Disease"/>
            <person name="Wu L."/>
            <person name="Ma J."/>
        </authorList>
    </citation>
    <scope>NUCLEOTIDE SEQUENCE [LARGE SCALE GENOMIC DNA]</scope>
    <source>
        <strain evidence="2">JCM 18409</strain>
    </source>
</reference>
<dbReference type="Proteomes" id="UP001501759">
    <property type="component" value="Unassembled WGS sequence"/>
</dbReference>
<keyword evidence="2" id="KW-1185">Reference proteome</keyword>